<reference evidence="3" key="2">
    <citation type="submission" date="2021-02" db="EMBL/GenBank/DDBJ databases">
        <authorList>
            <person name="Kimball J.A."/>
            <person name="Haas M.W."/>
            <person name="Macchietto M."/>
            <person name="Kono T."/>
            <person name="Duquette J."/>
            <person name="Shao M."/>
        </authorList>
    </citation>
    <scope>NUCLEOTIDE SEQUENCE</scope>
    <source>
        <tissue evidence="3">Fresh leaf tissue</tissue>
    </source>
</reference>
<dbReference type="AlphaFoldDB" id="A0A8J5WN14"/>
<feature type="region of interest" description="Disordered" evidence="1">
    <location>
        <begin position="387"/>
        <end position="457"/>
    </location>
</feature>
<keyword evidence="4" id="KW-1185">Reference proteome</keyword>
<dbReference type="PANTHER" id="PTHR31719">
    <property type="entry name" value="NAC TRANSCRIPTION FACTOR 56"/>
    <property type="match status" value="1"/>
</dbReference>
<name>A0A8J5WN14_ZIZPA</name>
<feature type="compositionally biased region" description="Polar residues" evidence="1">
    <location>
        <begin position="394"/>
        <end position="403"/>
    </location>
</feature>
<proteinExistence type="predicted"/>
<protein>
    <recommendedName>
        <fullName evidence="2">NAC domain-containing protein</fullName>
    </recommendedName>
</protein>
<evidence type="ECO:0000256" key="1">
    <source>
        <dbReference type="SAM" id="MobiDB-lite"/>
    </source>
</evidence>
<dbReference type="Pfam" id="PF02365">
    <property type="entry name" value="NAM"/>
    <property type="match status" value="1"/>
</dbReference>
<dbReference type="PROSITE" id="PS51005">
    <property type="entry name" value="NAC"/>
    <property type="match status" value="1"/>
</dbReference>
<feature type="region of interest" description="Disordered" evidence="1">
    <location>
        <begin position="293"/>
        <end position="312"/>
    </location>
</feature>
<dbReference type="PANTHER" id="PTHR31719:SF43">
    <property type="entry name" value="NAC TRANSCRIPTION FACTOR 56"/>
    <property type="match status" value="1"/>
</dbReference>
<dbReference type="GO" id="GO:0003677">
    <property type="term" value="F:DNA binding"/>
    <property type="evidence" value="ECO:0007669"/>
    <property type="project" value="InterPro"/>
</dbReference>
<dbReference type="EMBL" id="JAAALK010000080">
    <property type="protein sequence ID" value="KAG8091457.1"/>
    <property type="molecule type" value="Genomic_DNA"/>
</dbReference>
<feature type="compositionally biased region" description="Basic and acidic residues" evidence="1">
    <location>
        <begin position="302"/>
        <end position="312"/>
    </location>
</feature>
<feature type="region of interest" description="Disordered" evidence="1">
    <location>
        <begin position="55"/>
        <end position="86"/>
    </location>
</feature>
<dbReference type="GO" id="GO:0006355">
    <property type="term" value="P:regulation of DNA-templated transcription"/>
    <property type="evidence" value="ECO:0007669"/>
    <property type="project" value="InterPro"/>
</dbReference>
<feature type="compositionally biased region" description="Basic and acidic residues" evidence="1">
    <location>
        <begin position="404"/>
        <end position="417"/>
    </location>
</feature>
<reference evidence="3" key="1">
    <citation type="journal article" date="2021" name="bioRxiv">
        <title>Whole Genome Assembly and Annotation of Northern Wild Rice, Zizania palustris L., Supports a Whole Genome Duplication in the Zizania Genus.</title>
        <authorList>
            <person name="Haas M."/>
            <person name="Kono T."/>
            <person name="Macchietto M."/>
            <person name="Millas R."/>
            <person name="McGilp L."/>
            <person name="Shao M."/>
            <person name="Duquette J."/>
            <person name="Hirsch C.N."/>
            <person name="Kimball J."/>
        </authorList>
    </citation>
    <scope>NUCLEOTIDE SEQUENCE</scope>
    <source>
        <tissue evidence="3">Fresh leaf tissue</tissue>
    </source>
</reference>
<feature type="compositionally biased region" description="Low complexity" evidence="1">
    <location>
        <begin position="436"/>
        <end position="448"/>
    </location>
</feature>
<organism evidence="3 4">
    <name type="scientific">Zizania palustris</name>
    <name type="common">Northern wild rice</name>
    <dbReference type="NCBI Taxonomy" id="103762"/>
    <lineage>
        <taxon>Eukaryota</taxon>
        <taxon>Viridiplantae</taxon>
        <taxon>Streptophyta</taxon>
        <taxon>Embryophyta</taxon>
        <taxon>Tracheophyta</taxon>
        <taxon>Spermatophyta</taxon>
        <taxon>Magnoliopsida</taxon>
        <taxon>Liliopsida</taxon>
        <taxon>Poales</taxon>
        <taxon>Poaceae</taxon>
        <taxon>BOP clade</taxon>
        <taxon>Oryzoideae</taxon>
        <taxon>Oryzeae</taxon>
        <taxon>Zizaniinae</taxon>
        <taxon>Zizania</taxon>
    </lineage>
</organism>
<comment type="caution">
    <text evidence="3">The sequence shown here is derived from an EMBL/GenBank/DDBJ whole genome shotgun (WGS) entry which is preliminary data.</text>
</comment>
<dbReference type="InterPro" id="IPR003441">
    <property type="entry name" value="NAC-dom"/>
</dbReference>
<evidence type="ECO:0000259" key="2">
    <source>
        <dbReference type="PROSITE" id="PS51005"/>
    </source>
</evidence>
<dbReference type="Proteomes" id="UP000729402">
    <property type="component" value="Unassembled WGS sequence"/>
</dbReference>
<accession>A0A8J5WN14</accession>
<gene>
    <name evidence="3" type="ORF">GUJ93_ZPchr0012g19945</name>
</gene>
<feature type="domain" description="NAC" evidence="2">
    <location>
        <begin position="107"/>
        <end position="245"/>
    </location>
</feature>
<evidence type="ECO:0000313" key="3">
    <source>
        <dbReference type="EMBL" id="KAG8091457.1"/>
    </source>
</evidence>
<evidence type="ECO:0000313" key="4">
    <source>
        <dbReference type="Proteomes" id="UP000729402"/>
    </source>
</evidence>
<sequence length="471" mass="52850">MRQWCGQTRWRRGSGLPRHFCNDTWMLLRRWPTAFTHAAAYPALVVGKTHHRSFARVDASSPTPRHLHSSSPPPRRRRRRGQSTTRRVEHLNTRTIMCSSIPGLPLLNTSISDSWNDEELVRFLAERKAGDSLPENVLVGIDFSLIDPWNAGNLWYMDFSDNQQHPNNGENAIIQSRTGFWKSMDTVRIPTSTAIVGVKVSLDHYEGQAPSGKKTGWVMNQYLVEQNDESNLPQDYKNLCTIFFKGDKEINAGDKQISVNENAPNDCKESYLQYLAKIEEQNAAWNPQIVAANEQNDSSSEGQDRKKTSAVDDRAVDCAISDEAYIELNDLLSTDASASTSEYSSRRSMISEEYFDSDAFLREIRNAAHEEHMNNKFSIAAPTKSDCVVISPPEQGTSPQKSVQSDKVDQHSSEERPQPNPTSSSFLISHVKRSRSGSSSSSPGTSKSPQKERSTSKFGKIGKKYCCFGSF</sequence>
<dbReference type="OrthoDB" id="1625833at2759"/>